<dbReference type="GO" id="GO:0009245">
    <property type="term" value="P:lipid A biosynthetic process"/>
    <property type="evidence" value="ECO:0007669"/>
    <property type="project" value="TreeGrafter"/>
</dbReference>
<sequence length="433" mass="46892">MIHTLYSLVMAGAQPLLRRKLRRRGRHEPGYLEAVEERFGHYTGTAEPGAIWVHAVSLGETRVAGILAAALRRLDPGVRLLFTHGTATGRAEGTRLLREGDAQAWLPWDTPAAVERFLEHFRPRAGVLLETEVWPNLAQACARRGVPLALANARLSEKSLRGAQRLSLLSRPAYASLAAVWAQTEADAERLRQAGARVSGVLGNLKFDADPDPAQLQQGAAWRPPQSPPVVMFASSREGEEAELLRLLQARRDRLASGQARRATDFAPGGPVRWLLVPRHPQRFDEVAQLAAAAGFTVSRRSQWQAGPEPADIWIGDSLGEMALYYALSDVALLGGSFEPLGGQNLIEAAACGCPVVMGPHTFNFAEAAVTAEGHGAAVRVDSLAEALRRALELLADPSRRDEMADAARQFAQAHRGAAQRCARALLELAGRE</sequence>
<comment type="catalytic activity">
    <reaction evidence="8 11">
        <text>lipid IVA (E. coli) + CMP-3-deoxy-beta-D-manno-octulosonate = alpha-Kdo-(2-&gt;6)-lipid IVA (E. coli) + CMP + H(+)</text>
        <dbReference type="Rhea" id="RHEA:28066"/>
        <dbReference type="ChEBI" id="CHEBI:15378"/>
        <dbReference type="ChEBI" id="CHEBI:58603"/>
        <dbReference type="ChEBI" id="CHEBI:60364"/>
        <dbReference type="ChEBI" id="CHEBI:60377"/>
        <dbReference type="ChEBI" id="CHEBI:85987"/>
        <dbReference type="EC" id="2.4.99.12"/>
    </reaction>
</comment>
<dbReference type="PANTHER" id="PTHR42755:SF1">
    <property type="entry name" value="3-DEOXY-D-MANNO-OCTULOSONIC ACID TRANSFERASE, MITOCHONDRIAL-RELATED"/>
    <property type="match status" value="1"/>
</dbReference>
<dbReference type="InterPro" id="IPR039901">
    <property type="entry name" value="Kdotransferase"/>
</dbReference>
<dbReference type="GO" id="GO:0005886">
    <property type="term" value="C:plasma membrane"/>
    <property type="evidence" value="ECO:0007669"/>
    <property type="project" value="UniProtKB-SubCell"/>
</dbReference>
<evidence type="ECO:0000256" key="1">
    <source>
        <dbReference type="ARBA" id="ARBA00004196"/>
    </source>
</evidence>
<evidence type="ECO:0000256" key="11">
    <source>
        <dbReference type="RuleBase" id="RU365103"/>
    </source>
</evidence>
<dbReference type="Gene3D" id="3.40.50.2000">
    <property type="entry name" value="Glycogen Phosphorylase B"/>
    <property type="match status" value="1"/>
</dbReference>
<keyword evidence="5" id="KW-0997">Cell inner membrane</keyword>
<feature type="active site" description="Proton acceptor" evidence="9">
    <location>
        <position position="60"/>
    </location>
</feature>
<comment type="similarity">
    <text evidence="11">Belongs to the glycosyltransferase group 1 family.</text>
</comment>
<evidence type="ECO:0000256" key="5">
    <source>
        <dbReference type="ARBA" id="ARBA00022519"/>
    </source>
</evidence>
<keyword evidence="5" id="KW-0472">Membrane</keyword>
<comment type="subcellular location">
    <subcellularLocation>
        <location evidence="1">Cell envelope</location>
    </subcellularLocation>
    <subcellularLocation>
        <location evidence="11">Cell membrane</location>
    </subcellularLocation>
</comment>
<dbReference type="Gene3D" id="3.40.50.11720">
    <property type="entry name" value="3-Deoxy-D-manno-octulosonic-acid transferase, N-terminal domain"/>
    <property type="match status" value="1"/>
</dbReference>
<feature type="site" description="Transition state stabilizer" evidence="10">
    <location>
        <position position="206"/>
    </location>
</feature>
<evidence type="ECO:0000256" key="2">
    <source>
        <dbReference type="ARBA" id="ARBA00004713"/>
    </source>
</evidence>
<dbReference type="Proteomes" id="UP000613011">
    <property type="component" value="Unassembled WGS sequence"/>
</dbReference>
<dbReference type="EC" id="2.4.99.12" evidence="3 11"/>
<dbReference type="GO" id="GO:0030313">
    <property type="term" value="C:cell envelope"/>
    <property type="evidence" value="ECO:0007669"/>
    <property type="project" value="UniProtKB-SubCell"/>
</dbReference>
<evidence type="ECO:0000256" key="6">
    <source>
        <dbReference type="ARBA" id="ARBA00022679"/>
    </source>
</evidence>
<keyword evidence="11" id="KW-1003">Cell membrane</keyword>
<reference evidence="14" key="1">
    <citation type="submission" date="2021-01" db="EMBL/GenBank/DDBJ databases">
        <title>Ramlibacter sp. strain AW1 16S ribosomal RNA gene Genome sequencing and assembly.</title>
        <authorList>
            <person name="Kang M."/>
        </authorList>
    </citation>
    <scope>NUCLEOTIDE SEQUENCE</scope>
    <source>
        <strain evidence="14">AW1</strain>
    </source>
</reference>
<dbReference type="EMBL" id="JAEQNA010000003">
    <property type="protein sequence ID" value="MBL0421020.1"/>
    <property type="molecule type" value="Genomic_DNA"/>
</dbReference>
<evidence type="ECO:0000256" key="7">
    <source>
        <dbReference type="ARBA" id="ARBA00031445"/>
    </source>
</evidence>
<dbReference type="SUPFAM" id="SSF53756">
    <property type="entry name" value="UDP-Glycosyltransferase/glycogen phosphorylase"/>
    <property type="match status" value="1"/>
</dbReference>
<keyword evidence="11" id="KW-0448">Lipopolysaccharide biosynthesis</keyword>
<feature type="domain" description="3-deoxy-D-manno-octulosonic-acid transferase N-terminal" evidence="13">
    <location>
        <begin position="34"/>
        <end position="209"/>
    </location>
</feature>
<feature type="domain" description="Glycosyl transferase family 1" evidence="12">
    <location>
        <begin position="320"/>
        <end position="410"/>
    </location>
</feature>
<gene>
    <name evidence="14" type="ORF">JI739_11740</name>
</gene>
<feature type="site" description="Transition state stabilizer" evidence="10">
    <location>
        <position position="130"/>
    </location>
</feature>
<evidence type="ECO:0000256" key="8">
    <source>
        <dbReference type="ARBA" id="ARBA00049183"/>
    </source>
</evidence>
<proteinExistence type="inferred from homology"/>
<dbReference type="GO" id="GO:0043842">
    <property type="term" value="F:Kdo transferase activity"/>
    <property type="evidence" value="ECO:0007669"/>
    <property type="project" value="UniProtKB-EC"/>
</dbReference>
<comment type="caution">
    <text evidence="14">The sequence shown here is derived from an EMBL/GenBank/DDBJ whole genome shotgun (WGS) entry which is preliminary data.</text>
</comment>
<dbReference type="InterPro" id="IPR001296">
    <property type="entry name" value="Glyco_trans_1"/>
</dbReference>
<evidence type="ECO:0000259" key="13">
    <source>
        <dbReference type="Pfam" id="PF04413"/>
    </source>
</evidence>
<dbReference type="InterPro" id="IPR007507">
    <property type="entry name" value="Glycos_transf_N"/>
</dbReference>
<dbReference type="RefSeq" id="WP_201684079.1">
    <property type="nucleotide sequence ID" value="NZ_JAEQNA010000003.1"/>
</dbReference>
<protein>
    <recommendedName>
        <fullName evidence="4 11">3-deoxy-D-manno-octulosonic acid transferase</fullName>
        <shortName evidence="11">Kdo transferase</shortName>
        <ecNumber evidence="3 11">2.4.99.12</ecNumber>
    </recommendedName>
    <alternativeName>
        <fullName evidence="7 11">Lipid IV(A) 3-deoxy-D-manno-octulosonic acid transferase</fullName>
    </alternativeName>
</protein>
<evidence type="ECO:0000313" key="15">
    <source>
        <dbReference type="Proteomes" id="UP000613011"/>
    </source>
</evidence>
<evidence type="ECO:0000259" key="12">
    <source>
        <dbReference type="Pfam" id="PF00534"/>
    </source>
</evidence>
<keyword evidence="15" id="KW-1185">Reference proteome</keyword>
<dbReference type="GO" id="GO:0009244">
    <property type="term" value="P:lipopolysaccharide core region biosynthetic process"/>
    <property type="evidence" value="ECO:0007669"/>
    <property type="project" value="UniProtKB-UniRule"/>
</dbReference>
<keyword evidence="6 11" id="KW-0808">Transferase</keyword>
<dbReference type="AlphaFoldDB" id="A0A936ZTR8"/>
<name>A0A936ZTR8_9BURK</name>
<evidence type="ECO:0000256" key="3">
    <source>
        <dbReference type="ARBA" id="ARBA00012621"/>
    </source>
</evidence>
<dbReference type="InterPro" id="IPR038107">
    <property type="entry name" value="Glycos_transf_N_sf"/>
</dbReference>
<comment type="function">
    <text evidence="11">Involved in lipopolysaccharide (LPS) biosynthesis. Catalyzes the transfer of 3-deoxy-D-manno-octulosonate (Kdo) residue(s) from CMP-Kdo to lipid IV(A), the tetraacyldisaccharide-1,4'-bisphosphate precursor of lipid A.</text>
</comment>
<dbReference type="Pfam" id="PF00534">
    <property type="entry name" value="Glycos_transf_1"/>
    <property type="match status" value="1"/>
</dbReference>
<evidence type="ECO:0000256" key="9">
    <source>
        <dbReference type="PIRSR" id="PIRSR639901-1"/>
    </source>
</evidence>
<accession>A0A936ZTR8</accession>
<evidence type="ECO:0000256" key="10">
    <source>
        <dbReference type="PIRSR" id="PIRSR639901-2"/>
    </source>
</evidence>
<dbReference type="PANTHER" id="PTHR42755">
    <property type="entry name" value="3-DEOXY-MANNO-OCTULOSONATE CYTIDYLYLTRANSFERASE"/>
    <property type="match status" value="1"/>
</dbReference>
<dbReference type="Pfam" id="PF04413">
    <property type="entry name" value="Glycos_transf_N"/>
    <property type="match status" value="1"/>
</dbReference>
<evidence type="ECO:0000313" key="14">
    <source>
        <dbReference type="EMBL" id="MBL0421020.1"/>
    </source>
</evidence>
<evidence type="ECO:0000256" key="4">
    <source>
        <dbReference type="ARBA" id="ARBA00019077"/>
    </source>
</evidence>
<organism evidence="14 15">
    <name type="scientific">Ramlibacter aurantiacus</name>
    <dbReference type="NCBI Taxonomy" id="2801330"/>
    <lineage>
        <taxon>Bacteria</taxon>
        <taxon>Pseudomonadati</taxon>
        <taxon>Pseudomonadota</taxon>
        <taxon>Betaproteobacteria</taxon>
        <taxon>Burkholderiales</taxon>
        <taxon>Comamonadaceae</taxon>
        <taxon>Ramlibacter</taxon>
    </lineage>
</organism>
<comment type="pathway">
    <text evidence="2 11">Bacterial outer membrane biogenesis; LPS core biosynthesis.</text>
</comment>